<reference evidence="1" key="1">
    <citation type="submission" date="2022-03" db="EMBL/GenBank/DDBJ databases">
        <authorList>
            <person name="Sayadi A."/>
        </authorList>
    </citation>
    <scope>NUCLEOTIDE SEQUENCE</scope>
</reference>
<comment type="caution">
    <text evidence="1">The sequence shown here is derived from an EMBL/GenBank/DDBJ whole genome shotgun (WGS) entry which is preliminary data.</text>
</comment>
<keyword evidence="2" id="KW-1185">Reference proteome</keyword>
<gene>
    <name evidence="1" type="ORF">ACAOBT_LOCUS777</name>
</gene>
<proteinExistence type="predicted"/>
<evidence type="ECO:0000313" key="2">
    <source>
        <dbReference type="Proteomes" id="UP001152888"/>
    </source>
</evidence>
<name>A0A9P0JP10_ACAOB</name>
<protein>
    <submittedName>
        <fullName evidence="1">Uncharacterized protein</fullName>
    </submittedName>
</protein>
<accession>A0A9P0JP10</accession>
<sequence length="44" mass="5243">MFAKRMLMKMQMNSFRTHSEHFCSVLGTLTWNLRPQPVEDPRCS</sequence>
<organism evidence="1 2">
    <name type="scientific">Acanthoscelides obtectus</name>
    <name type="common">Bean weevil</name>
    <name type="synonym">Bruchus obtectus</name>
    <dbReference type="NCBI Taxonomy" id="200917"/>
    <lineage>
        <taxon>Eukaryota</taxon>
        <taxon>Metazoa</taxon>
        <taxon>Ecdysozoa</taxon>
        <taxon>Arthropoda</taxon>
        <taxon>Hexapoda</taxon>
        <taxon>Insecta</taxon>
        <taxon>Pterygota</taxon>
        <taxon>Neoptera</taxon>
        <taxon>Endopterygota</taxon>
        <taxon>Coleoptera</taxon>
        <taxon>Polyphaga</taxon>
        <taxon>Cucujiformia</taxon>
        <taxon>Chrysomeloidea</taxon>
        <taxon>Chrysomelidae</taxon>
        <taxon>Bruchinae</taxon>
        <taxon>Bruchini</taxon>
        <taxon>Acanthoscelides</taxon>
    </lineage>
</organism>
<evidence type="ECO:0000313" key="1">
    <source>
        <dbReference type="EMBL" id="CAH1954862.1"/>
    </source>
</evidence>
<dbReference type="EMBL" id="CAKOFQ010006656">
    <property type="protein sequence ID" value="CAH1954862.1"/>
    <property type="molecule type" value="Genomic_DNA"/>
</dbReference>
<dbReference type="Proteomes" id="UP001152888">
    <property type="component" value="Unassembled WGS sequence"/>
</dbReference>
<dbReference type="AlphaFoldDB" id="A0A9P0JP10"/>